<organism evidence="2 3">
    <name type="scientific">Ruegeria intermedia</name>
    <dbReference type="NCBI Taxonomy" id="996115"/>
    <lineage>
        <taxon>Bacteria</taxon>
        <taxon>Pseudomonadati</taxon>
        <taxon>Pseudomonadota</taxon>
        <taxon>Alphaproteobacteria</taxon>
        <taxon>Rhodobacterales</taxon>
        <taxon>Roseobacteraceae</taxon>
        <taxon>Ruegeria</taxon>
    </lineage>
</organism>
<feature type="transmembrane region" description="Helical" evidence="1">
    <location>
        <begin position="120"/>
        <end position="139"/>
    </location>
</feature>
<keyword evidence="1" id="KW-1133">Transmembrane helix</keyword>
<reference evidence="2 3" key="1">
    <citation type="submission" date="2016-11" db="EMBL/GenBank/DDBJ databases">
        <authorList>
            <person name="Varghese N."/>
            <person name="Submissions S."/>
        </authorList>
    </citation>
    <scope>NUCLEOTIDE SEQUENCE [LARGE SCALE GENOMIC DNA]</scope>
    <source>
        <strain evidence="2 3">DSM 29341</strain>
    </source>
</reference>
<keyword evidence="3" id="KW-1185">Reference proteome</keyword>
<dbReference type="EMBL" id="FQVK01000041">
    <property type="protein sequence ID" value="SHF42552.1"/>
    <property type="molecule type" value="Genomic_DNA"/>
</dbReference>
<dbReference type="AlphaFoldDB" id="A0A1M5BK38"/>
<protein>
    <recommendedName>
        <fullName evidence="4">MASE1 protein</fullName>
    </recommendedName>
</protein>
<proteinExistence type="predicted"/>
<feature type="transmembrane region" description="Helical" evidence="1">
    <location>
        <begin position="89"/>
        <end position="108"/>
    </location>
</feature>
<feature type="transmembrane region" description="Helical" evidence="1">
    <location>
        <begin position="65"/>
        <end position="83"/>
    </location>
</feature>
<dbReference type="RefSeq" id="WP_223162575.1">
    <property type="nucleotide sequence ID" value="NZ_FQVK01000041.1"/>
</dbReference>
<dbReference type="Proteomes" id="UP000325134">
    <property type="component" value="Unassembled WGS sequence"/>
</dbReference>
<keyword evidence="1" id="KW-0472">Membrane</keyword>
<gene>
    <name evidence="2" type="ORF">SAMN05444279_14110</name>
</gene>
<accession>A0A1M5BK38</accession>
<keyword evidence="1" id="KW-0812">Transmembrane</keyword>
<feature type="transmembrane region" description="Helical" evidence="1">
    <location>
        <begin position="9"/>
        <end position="29"/>
    </location>
</feature>
<name>A0A1M5BK38_9RHOB</name>
<evidence type="ECO:0000256" key="1">
    <source>
        <dbReference type="SAM" id="Phobius"/>
    </source>
</evidence>
<feature type="transmembrane region" description="Helical" evidence="1">
    <location>
        <begin position="151"/>
        <end position="173"/>
    </location>
</feature>
<sequence length="180" mass="19631">MRSWITDTFFASLAYVGASFLTFSVLMPLQNVFFPEYPSRASLLFLPHGVRVLAAWLLGWRAVPALLPGVFIVFALLGGADVFLANRLLAIAIAVTTAPAVFYLLKWAGWDLFPAPGRSPCWACIMGVGGITSVLVSILTNMAFGSSTSEYVAFLIGDMSGLLFLMFGLYFAFRVIDRRA</sequence>
<evidence type="ECO:0008006" key="4">
    <source>
        <dbReference type="Google" id="ProtNLM"/>
    </source>
</evidence>
<evidence type="ECO:0000313" key="2">
    <source>
        <dbReference type="EMBL" id="SHF42552.1"/>
    </source>
</evidence>
<evidence type="ECO:0000313" key="3">
    <source>
        <dbReference type="Proteomes" id="UP000325134"/>
    </source>
</evidence>